<dbReference type="VEuPathDB" id="VectorBase:GBRI044935"/>
<dbReference type="AlphaFoldDB" id="A0A1A9X5I4"/>
<evidence type="ECO:0000256" key="1">
    <source>
        <dbReference type="SAM" id="Coils"/>
    </source>
</evidence>
<feature type="region of interest" description="Disordered" evidence="2">
    <location>
        <begin position="153"/>
        <end position="173"/>
    </location>
</feature>
<organism evidence="3 4">
    <name type="scientific">Glossina brevipalpis</name>
    <dbReference type="NCBI Taxonomy" id="37001"/>
    <lineage>
        <taxon>Eukaryota</taxon>
        <taxon>Metazoa</taxon>
        <taxon>Ecdysozoa</taxon>
        <taxon>Arthropoda</taxon>
        <taxon>Hexapoda</taxon>
        <taxon>Insecta</taxon>
        <taxon>Pterygota</taxon>
        <taxon>Neoptera</taxon>
        <taxon>Endopterygota</taxon>
        <taxon>Diptera</taxon>
        <taxon>Brachycera</taxon>
        <taxon>Muscomorpha</taxon>
        <taxon>Hippoboscoidea</taxon>
        <taxon>Glossinidae</taxon>
        <taxon>Glossina</taxon>
    </lineage>
</organism>
<reference evidence="3" key="2">
    <citation type="submission" date="2020-05" db="UniProtKB">
        <authorList>
            <consortium name="EnsemblMetazoa"/>
        </authorList>
    </citation>
    <scope>IDENTIFICATION</scope>
    <source>
        <strain evidence="3">IAEA</strain>
    </source>
</reference>
<dbReference type="EnsemblMetazoa" id="GBRI044935-RA">
    <property type="protein sequence ID" value="GBRI044935-PA"/>
    <property type="gene ID" value="GBRI044935"/>
</dbReference>
<name>A0A1A9X5I4_9MUSC</name>
<protein>
    <submittedName>
        <fullName evidence="3">Uncharacterized protein</fullName>
    </submittedName>
</protein>
<evidence type="ECO:0000313" key="4">
    <source>
        <dbReference type="Proteomes" id="UP000091820"/>
    </source>
</evidence>
<feature type="coiled-coil region" evidence="1">
    <location>
        <begin position="319"/>
        <end position="353"/>
    </location>
</feature>
<accession>A0A1A9X5I4</accession>
<dbReference type="STRING" id="37001.A0A1A9X5I4"/>
<feature type="compositionally biased region" description="Low complexity" evidence="2">
    <location>
        <begin position="153"/>
        <end position="172"/>
    </location>
</feature>
<keyword evidence="1" id="KW-0175">Coiled coil</keyword>
<proteinExistence type="predicted"/>
<sequence length="397" mass="46324">MPVCGSDVNIISIDIYTDIYLSEIYSSGLRIIVVVTNGLEKKLSAATSSLAAYGCLHVQIEIEKLLSVSLNFSSSSLLKELNLFLFILCCAIFLQTTQAIPIPVPVPVPVQVPIPIPVAVLHRTSNSGHHLILQTPVYWPRYYRTNLKFSQQQQQQQQEKQQTQKSQQQNQQPLTQHRIIFPHRSYHHHLHQRAVNNPVKMSYCTDEVIFKNIRKQMGSSLQYIRNLFDEYLKSREGKTYEEMLELWRLHDLEIRHPLRKIIKTDNELHTEVLKFYLNLNTFEQLIADVIADVNVNRTNIEHGEEYSAKKIIQFFDKLKKEVRFNIQEAETVLQDLTIEKPNLEENVVDYNKTVNRNTRDFLIVHKLIEEIKHVYELVELYCNNNNNNNTNNSNTDK</sequence>
<reference evidence="4" key="1">
    <citation type="submission" date="2014-03" db="EMBL/GenBank/DDBJ databases">
        <authorList>
            <person name="Aksoy S."/>
            <person name="Warren W."/>
            <person name="Wilson R.K."/>
        </authorList>
    </citation>
    <scope>NUCLEOTIDE SEQUENCE [LARGE SCALE GENOMIC DNA]</scope>
    <source>
        <strain evidence="4">IAEA</strain>
    </source>
</reference>
<keyword evidence="4" id="KW-1185">Reference proteome</keyword>
<evidence type="ECO:0000256" key="2">
    <source>
        <dbReference type="SAM" id="MobiDB-lite"/>
    </source>
</evidence>
<evidence type="ECO:0000313" key="3">
    <source>
        <dbReference type="EnsemblMetazoa" id="GBRI044935-PA"/>
    </source>
</evidence>
<dbReference type="Proteomes" id="UP000091820">
    <property type="component" value="Unassembled WGS sequence"/>
</dbReference>